<accession>A0ABR1PRG3</accession>
<organism evidence="2 3">
    <name type="scientific">Apiospora aurea</name>
    <dbReference type="NCBI Taxonomy" id="335848"/>
    <lineage>
        <taxon>Eukaryota</taxon>
        <taxon>Fungi</taxon>
        <taxon>Dikarya</taxon>
        <taxon>Ascomycota</taxon>
        <taxon>Pezizomycotina</taxon>
        <taxon>Sordariomycetes</taxon>
        <taxon>Xylariomycetidae</taxon>
        <taxon>Amphisphaeriales</taxon>
        <taxon>Apiosporaceae</taxon>
        <taxon>Apiospora</taxon>
    </lineage>
</organism>
<keyword evidence="3" id="KW-1185">Reference proteome</keyword>
<evidence type="ECO:0000313" key="2">
    <source>
        <dbReference type="EMBL" id="KAK7936612.1"/>
    </source>
</evidence>
<feature type="region of interest" description="Disordered" evidence="1">
    <location>
        <begin position="26"/>
        <end position="66"/>
    </location>
</feature>
<feature type="compositionally biased region" description="Basic and acidic residues" evidence="1">
    <location>
        <begin position="488"/>
        <end position="501"/>
    </location>
</feature>
<feature type="region of interest" description="Disordered" evidence="1">
    <location>
        <begin position="469"/>
        <end position="512"/>
    </location>
</feature>
<comment type="caution">
    <text evidence="2">The sequence shown here is derived from an EMBL/GenBank/DDBJ whole genome shotgun (WGS) entry which is preliminary data.</text>
</comment>
<protein>
    <submittedName>
        <fullName evidence="2">Uncharacterized protein</fullName>
    </submittedName>
</protein>
<sequence>MPSEPDSTNPFVRFKHRVDDQISQTVRNIWSSPSSSSNKPQDEAGGSHAWRDTWPTTSNSDDNINGALTNAVDKSANNASPNSQEMATLESAISQSLRDETVKSWVQYSSYSPLHLQYTLPAPLPKDVLSSGGYHREGQFTFRDAFEDLLAVSSDQPLADPAELALRTETPKRLVPGTSEDLRTDGDMQLFAQSPFNVWADRMLPWDEWASGLDRRGRLWDAYFPPASFRPAARRIATVATSDLFRRELTATQAEGFIRKYIGDAAACEEERAWRRVRMLLGSPTLQGLFGQLRGLGGPSSLTSPFPFFGQLLDEDDSFPDLLAQSLVSGTREALDSAFGKNREWEVVKRPGRDADTDEDLYRNVESDYARNNNSRKPRSGLLGLPPPPPMDDTPAVGTRDVTTTQKGEAAGGDNNTKPNENAHWTEEFPEPDGGKTVRSVTRKVGPLMTHETVRTTRYNAQGVAVQTTTQSQHAASKAFNWSWGSGAEDHEGADNDEGGKKKSSSGWFWTK</sequence>
<feature type="compositionally biased region" description="Polar residues" evidence="1">
    <location>
        <begin position="54"/>
        <end position="66"/>
    </location>
</feature>
<evidence type="ECO:0000313" key="3">
    <source>
        <dbReference type="Proteomes" id="UP001391051"/>
    </source>
</evidence>
<name>A0ABR1PRG3_9PEZI</name>
<gene>
    <name evidence="2" type="ORF">PG986_015050</name>
</gene>
<proteinExistence type="predicted"/>
<dbReference type="RefSeq" id="XP_066692361.1">
    <property type="nucleotide sequence ID" value="XM_066851272.1"/>
</dbReference>
<evidence type="ECO:0000256" key="1">
    <source>
        <dbReference type="SAM" id="MobiDB-lite"/>
    </source>
</evidence>
<dbReference type="GeneID" id="92084334"/>
<reference evidence="2 3" key="1">
    <citation type="submission" date="2023-01" db="EMBL/GenBank/DDBJ databases">
        <title>Analysis of 21 Apiospora genomes using comparative genomics revels a genus with tremendous synthesis potential of carbohydrate active enzymes and secondary metabolites.</title>
        <authorList>
            <person name="Sorensen T."/>
        </authorList>
    </citation>
    <scope>NUCLEOTIDE SEQUENCE [LARGE SCALE GENOMIC DNA]</scope>
    <source>
        <strain evidence="2 3">CBS 24483</strain>
    </source>
</reference>
<feature type="compositionally biased region" description="Basic and acidic residues" evidence="1">
    <location>
        <begin position="350"/>
        <end position="369"/>
    </location>
</feature>
<dbReference type="EMBL" id="JAQQWE010000011">
    <property type="protein sequence ID" value="KAK7936612.1"/>
    <property type="molecule type" value="Genomic_DNA"/>
</dbReference>
<feature type="region of interest" description="Disordered" evidence="1">
    <location>
        <begin position="350"/>
        <end position="439"/>
    </location>
</feature>
<dbReference type="Proteomes" id="UP001391051">
    <property type="component" value="Unassembled WGS sequence"/>
</dbReference>